<feature type="transmembrane region" description="Helical" evidence="1">
    <location>
        <begin position="38"/>
        <end position="54"/>
    </location>
</feature>
<feature type="transmembrane region" description="Helical" evidence="1">
    <location>
        <begin position="74"/>
        <end position="94"/>
    </location>
</feature>
<gene>
    <name evidence="2" type="ORF">U14_03206</name>
</gene>
<keyword evidence="1" id="KW-0472">Membrane</keyword>
<dbReference type="AlphaFoldDB" id="A0A081BNJ4"/>
<feature type="transmembrane region" description="Helical" evidence="1">
    <location>
        <begin position="398"/>
        <end position="417"/>
    </location>
</feature>
<keyword evidence="3" id="KW-1185">Reference proteome</keyword>
<sequence>MSFQRMNRPHLQLLVTISVAYLFLPNCLFFAMYLRWDVAILFFFILLLGGKRFFFMPGQSLRFPPIHDVRKKPFLFMLIVLCFLMLLSGIGGYGSQDGDWQKHNAMLSALIRHQWPVAYSLTLPSAQSSLQQPLSVANVPLVYYIAYYLPAAVIGKLFGWFWANQALFLWTFFGGCLAIGWFQALSQQAGYLPAVIFCVFSGLDAIGISVIRFVFLGESPGMAHWIHIERWAGNWEYPSHITSIFWAPHQGICAWIITGLLVNELVYAESKRRVLFFLSLTALWSPFVMLGAMPYIIGELFWDTDSMRKKMADYVSMPNLCGVLLLAICGIFYLSKSYPSPLPFVPVEQGLIFSSPVVPGLSVGETLFLLVLFCMLEYGIYALLIHQSHLPFNARERRLFLISVGVLTLLPFFRYGFWNDLAMRASLPALFLLAVFLTRALYYSATRKSIRLLIVVSLLIGAINVAVEIKRHLADISASGQWYRLPSPGALYDIRQAGVSTSFFTQYIGSAESPFFQFLAKPLVPSEEILPRETK</sequence>
<evidence type="ECO:0000313" key="3">
    <source>
        <dbReference type="Proteomes" id="UP000030700"/>
    </source>
</evidence>
<evidence type="ECO:0000313" key="2">
    <source>
        <dbReference type="EMBL" id="GAK51960.1"/>
    </source>
</evidence>
<dbReference type="STRING" id="1499966.U14_03206"/>
<feature type="transmembrane region" description="Helical" evidence="1">
    <location>
        <begin position="244"/>
        <end position="262"/>
    </location>
</feature>
<organism evidence="2">
    <name type="scientific">Candidatus Moduliflexus flocculans</name>
    <dbReference type="NCBI Taxonomy" id="1499966"/>
    <lineage>
        <taxon>Bacteria</taxon>
        <taxon>Candidatus Moduliflexota</taxon>
        <taxon>Candidatus Moduliflexia</taxon>
        <taxon>Candidatus Moduliflexales</taxon>
        <taxon>Candidatus Moduliflexaceae</taxon>
    </lineage>
</organism>
<accession>A0A081BNJ4</accession>
<name>A0A081BNJ4_9BACT</name>
<keyword evidence="1" id="KW-0812">Transmembrane</keyword>
<feature type="transmembrane region" description="Helical" evidence="1">
    <location>
        <begin position="367"/>
        <end position="386"/>
    </location>
</feature>
<feature type="transmembrane region" description="Helical" evidence="1">
    <location>
        <begin position="191"/>
        <end position="215"/>
    </location>
</feature>
<evidence type="ECO:0000256" key="1">
    <source>
        <dbReference type="SAM" id="Phobius"/>
    </source>
</evidence>
<feature type="transmembrane region" description="Helical" evidence="1">
    <location>
        <begin position="423"/>
        <end position="442"/>
    </location>
</feature>
<feature type="transmembrane region" description="Helical" evidence="1">
    <location>
        <begin position="449"/>
        <end position="467"/>
    </location>
</feature>
<keyword evidence="1" id="KW-1133">Transmembrane helix</keyword>
<feature type="transmembrane region" description="Helical" evidence="1">
    <location>
        <begin position="166"/>
        <end position="185"/>
    </location>
</feature>
<dbReference type="HOGENOM" id="CLU_038126_0_0_0"/>
<reference evidence="2" key="1">
    <citation type="journal article" date="2015" name="PeerJ">
        <title>First genomic representation of candidate bacterial phylum KSB3 points to enhanced environmental sensing as a trigger of wastewater bulking.</title>
        <authorList>
            <person name="Sekiguchi Y."/>
            <person name="Ohashi A."/>
            <person name="Parks D.H."/>
            <person name="Yamauchi T."/>
            <person name="Tyson G.W."/>
            <person name="Hugenholtz P."/>
        </authorList>
    </citation>
    <scope>NUCLEOTIDE SEQUENCE [LARGE SCALE GENOMIC DNA]</scope>
</reference>
<feature type="transmembrane region" description="Helical" evidence="1">
    <location>
        <begin position="314"/>
        <end position="334"/>
    </location>
</feature>
<feature type="transmembrane region" description="Helical" evidence="1">
    <location>
        <begin position="141"/>
        <end position="159"/>
    </location>
</feature>
<feature type="transmembrane region" description="Helical" evidence="1">
    <location>
        <begin position="274"/>
        <end position="302"/>
    </location>
</feature>
<dbReference type="EMBL" id="DF820458">
    <property type="protein sequence ID" value="GAK51960.1"/>
    <property type="molecule type" value="Genomic_DNA"/>
</dbReference>
<proteinExistence type="predicted"/>
<feature type="transmembrane region" description="Helical" evidence="1">
    <location>
        <begin position="12"/>
        <end position="32"/>
    </location>
</feature>
<dbReference type="Proteomes" id="UP000030700">
    <property type="component" value="Unassembled WGS sequence"/>
</dbReference>
<protein>
    <submittedName>
        <fullName evidence="2">Uncharacterized protein</fullName>
    </submittedName>
</protein>